<dbReference type="PANTHER" id="PTHR37984">
    <property type="entry name" value="PROTEIN CBG26694"/>
    <property type="match status" value="1"/>
</dbReference>
<dbReference type="InterPro" id="IPR015943">
    <property type="entry name" value="WD40/YVTN_repeat-like_dom_sf"/>
</dbReference>
<dbReference type="CDD" id="cd01647">
    <property type="entry name" value="RT_LTR"/>
    <property type="match status" value="1"/>
</dbReference>
<dbReference type="CDD" id="cd09274">
    <property type="entry name" value="RNase_HI_RT_Ty3"/>
    <property type="match status" value="1"/>
</dbReference>
<evidence type="ECO:0000256" key="2">
    <source>
        <dbReference type="SAM" id="Coils"/>
    </source>
</evidence>
<dbReference type="SUPFAM" id="SSF50630">
    <property type="entry name" value="Acid proteases"/>
    <property type="match status" value="1"/>
</dbReference>
<dbReference type="GO" id="GO:0015074">
    <property type="term" value="P:DNA integration"/>
    <property type="evidence" value="ECO:0007669"/>
    <property type="project" value="InterPro"/>
</dbReference>
<accession>A0A2B4S1C6</accession>
<dbReference type="Gene3D" id="3.30.420.10">
    <property type="entry name" value="Ribonuclease H-like superfamily/Ribonuclease H"/>
    <property type="match status" value="1"/>
</dbReference>
<feature type="domain" description="Integrase catalytic" evidence="4">
    <location>
        <begin position="1086"/>
        <end position="1246"/>
    </location>
</feature>
<dbReference type="InterPro" id="IPR056884">
    <property type="entry name" value="NPHP3-like_N"/>
</dbReference>
<name>A0A2B4S1C6_STYPI</name>
<dbReference type="InterPro" id="IPR050951">
    <property type="entry name" value="Retrovirus_Pol_polyprotein"/>
</dbReference>
<reference evidence="6" key="1">
    <citation type="journal article" date="2017" name="bioRxiv">
        <title>Comparative analysis of the genomes of Stylophora pistillata and Acropora digitifera provides evidence for extensive differences between species of corals.</title>
        <authorList>
            <person name="Voolstra C.R."/>
            <person name="Li Y."/>
            <person name="Liew Y.J."/>
            <person name="Baumgarten S."/>
            <person name="Zoccola D."/>
            <person name="Flot J.-F."/>
            <person name="Tambutte S."/>
            <person name="Allemand D."/>
            <person name="Aranda M."/>
        </authorList>
    </citation>
    <scope>NUCLEOTIDE SEQUENCE [LARGE SCALE GENOMIC DNA]</scope>
</reference>
<dbReference type="InterPro" id="IPR041577">
    <property type="entry name" value="RT_RNaseH_2"/>
</dbReference>
<dbReference type="FunFam" id="3.30.70.270:FF:000023">
    <property type="entry name" value="Pol"/>
    <property type="match status" value="1"/>
</dbReference>
<dbReference type="EMBL" id="LSMT01000227">
    <property type="protein sequence ID" value="PFX22853.1"/>
    <property type="molecule type" value="Genomic_DNA"/>
</dbReference>
<keyword evidence="1" id="KW-0677">Repeat</keyword>
<dbReference type="InterPro" id="IPR043502">
    <property type="entry name" value="DNA/RNA_pol_sf"/>
</dbReference>
<dbReference type="Gene3D" id="3.30.70.270">
    <property type="match status" value="2"/>
</dbReference>
<dbReference type="InterPro" id="IPR001584">
    <property type="entry name" value="Integrase_cat-core"/>
</dbReference>
<dbReference type="SUPFAM" id="SSF53098">
    <property type="entry name" value="Ribonuclease H-like"/>
    <property type="match status" value="1"/>
</dbReference>
<dbReference type="SUPFAM" id="SSF56672">
    <property type="entry name" value="DNA/RNA polymerases"/>
    <property type="match status" value="1"/>
</dbReference>
<feature type="compositionally biased region" description="Basic and acidic residues" evidence="3">
    <location>
        <begin position="1299"/>
        <end position="1311"/>
    </location>
</feature>
<evidence type="ECO:0000259" key="4">
    <source>
        <dbReference type="PROSITE" id="PS50994"/>
    </source>
</evidence>
<dbReference type="InterPro" id="IPR012337">
    <property type="entry name" value="RNaseH-like_sf"/>
</dbReference>
<dbReference type="SUPFAM" id="SSF50978">
    <property type="entry name" value="WD40 repeat-like"/>
    <property type="match status" value="1"/>
</dbReference>
<evidence type="ECO:0000256" key="3">
    <source>
        <dbReference type="SAM" id="MobiDB-lite"/>
    </source>
</evidence>
<proteinExistence type="predicted"/>
<evidence type="ECO:0000256" key="1">
    <source>
        <dbReference type="ARBA" id="ARBA00022737"/>
    </source>
</evidence>
<feature type="coiled-coil region" evidence="2">
    <location>
        <begin position="1539"/>
        <end position="1573"/>
    </location>
</feature>
<dbReference type="Proteomes" id="UP000225706">
    <property type="component" value="Unassembled WGS sequence"/>
</dbReference>
<dbReference type="Pfam" id="PF18738">
    <property type="entry name" value="HEPN_DZIP3"/>
    <property type="match status" value="1"/>
</dbReference>
<dbReference type="Pfam" id="PF17921">
    <property type="entry name" value="Integrase_H2C2"/>
    <property type="match status" value="1"/>
</dbReference>
<protein>
    <submittedName>
        <fullName evidence="5">Transposon Tf2-9 polyprotein</fullName>
    </submittedName>
</protein>
<dbReference type="InterPro" id="IPR036322">
    <property type="entry name" value="WD40_repeat_dom_sf"/>
</dbReference>
<comment type="caution">
    <text evidence="5">The sequence shown here is derived from an EMBL/GenBank/DDBJ whole genome shotgun (WGS) entry which is preliminary data.</text>
</comment>
<dbReference type="FunFam" id="3.30.420.10:FF:000063">
    <property type="entry name" value="Retrovirus-related Pol polyprotein from transposon 297-like Protein"/>
    <property type="match status" value="1"/>
</dbReference>
<dbReference type="Pfam" id="PF24883">
    <property type="entry name" value="NPHP3_N"/>
    <property type="match status" value="1"/>
</dbReference>
<dbReference type="FunFam" id="3.10.20.370:FF:000001">
    <property type="entry name" value="Retrovirus-related Pol polyprotein from transposon 17.6-like protein"/>
    <property type="match status" value="1"/>
</dbReference>
<dbReference type="Gene3D" id="1.10.340.70">
    <property type="match status" value="1"/>
</dbReference>
<dbReference type="InterPro" id="IPR041249">
    <property type="entry name" value="HEPN_DZIP3"/>
</dbReference>
<dbReference type="InterPro" id="IPR036397">
    <property type="entry name" value="RNaseH_sf"/>
</dbReference>
<sequence>MSVFSSLWQEISTVLVDLGLDQGEIDRLKAEHIGEEDYIDLLSEWSESEEDTKSQLRDIRNFQIQMRKDVVDLRQNQKEDQKTLEDTKKIGGIFPVSASRESLPVAFVSKVLELDMKSCTALRKRPPRGFVSKFGQRRSPKLSVRAAAILENKPPHASYMTYLDREEEQGVVQGRFCCSDTVACFDISPEMDHMVCECRDGTIQLWSLQTGNEEWKRPALFPREFSCVSRSGGLSNDQGAYRVEDNQFESIDLKIWWRRNNSYRNVWERKCRKLGGDDFSPQILISSKEEFVVTWDSLNGGCGLHILDARCDKKKHHLLENRDDIVGCKFACDNDSFLCCTRDNFLRLFHLRTGDLLCLLDIEERPFSLGACARSDLVAVGLSSGRSKFIQVKLPRRKESERKGLLTKTKSTPVNLVSQVSETEGDICPTFVGGVTTPSSTSLPLTPTIEPASIHQTSTSDSGWYVKLKVQDQELTWCFDTGAQVSVMPESLYKESYGPLSQADRELVGAGDVPLRTLGFAPMTLALHKTRIQERVYIVKGASKLLLGIPAIRSFGLIHKIPGTYGVNPVEHTRSPDFPPRLDVKENIVKQYPMLFQGLGKLEDLTKLNQAVRREVYQMPTVEETLGSLTYGSVFSKLDANLGFHQIVLNSESAKLTTFITPFERFMPCGISSTPEKRMDEEPSGIEGVKCRMNHILIMGKDQAQHDERLRKVLDRLVERGLTLNRQPREVFIFPRQAAILRPDPRQSGGEERSLKGQAIVDMTEPKDIGDLRRFLGLVNHLMKFSPNLAEKTEPLRDLFKKENAWVWGPAQQEAFKRLKTEMASETVLALYDPEKETTVSSDASSFGLGAVLMQKQPSGELKPVAYANRSMTVTECGYAQIGKEALAITWALEHWADFLVGRKFKVQTDHKPLIPLFSTKVFDELPVRIQCFRRRLLRFDFTIEHVRGKSLYTADSLSRFPQDDEAHASKLWNDLHDENVQNGWPDEKRRVFGSVTKYWSDRGTLSLHNGLLMRGRRLTIPPKLRPDVLRRLHDGHQGLSKTRANAASSVWWPGISNDICKVVSSCAICEKYRRERIEPIKGTAFPNRPWSRVGVDFFQHKAKTYLIAVDYFSRDVEVYLVSKSVNTCQTILQLKKILSRHGIPEILFTDNGLQFDLREFTTFSNDLHFEHITSSPKYPHSNGEVERAVQTMKMIINKSRDEYLALLTYRDTPLHNGYSPAQISMGRKLRTRIPCHPDELLPQAPDYDQVKKKEREYRTKVKSYYDLRHRIVEGEELSLGDRVWIPDMKVEGTVIKPHERPRSNARKSAEISKNVSSSLKRPDGNCMEKSFTVYRQRISDCSNSHERSLRTLLRKRILKNQQWEKLFPPSGAAPDSRLFDITLLFLLLTEICGLAPPSSGWHSKPHSSDKSFEANLARIKFFRNELYSHVTSTSVNKSTFNNLWQEISSVLFALGLNKAEMDRLKDEHWGEEDYINAVVDWANSEEDTKSLLRVISRAQTEAQETVSGILRNQQETAIVLQENKSKLGELAKGQDTNHEDVKEVHEALQADLQEVKQEIEQLRKKQEIDKSLDILRNLLRIDFKGDIEYHAQRFQEGTPEWIFRQVEEWLEDRNCPNRVVIISGNAKMGKKPRLMFQCLAFHLARNLTEYKENLVEQLSRNLGEELNSMGVEELFALLFKEPLSAVKDPGRNILMIVDGLDESECRGRNELLDVISMHFCKLLKWIRFLVTTRREINIAENLKLFRPIQIEEIQEENVKDISLFFELRLGSKFELQTKDVLLNRLVKRAQGVFRFAYFLIAVFEENISLITMEEWRIPLTNSLLYGRHEFNVDEKVGHEILSNFAPLSSTKFKKKELIDSQFNDTEQYVLQHGVQHMTELDGLGDHPTTYMEKSYVLDLELIFCRLCVNSVAPSEDLHSVQRNINLASLEERSASSPLIQQGKFLLWPIDSSSFQADLTDFYEENAGSCLLQSVRRVFPDLRAGFYTRLSDNIVLASSPSHSHITGTDCLSSQDHSFRTNIPDVVVYYPPEDTTDSLFS</sequence>
<organism evidence="5 6">
    <name type="scientific">Stylophora pistillata</name>
    <name type="common">Smooth cauliflower coral</name>
    <dbReference type="NCBI Taxonomy" id="50429"/>
    <lineage>
        <taxon>Eukaryota</taxon>
        <taxon>Metazoa</taxon>
        <taxon>Cnidaria</taxon>
        <taxon>Anthozoa</taxon>
        <taxon>Hexacorallia</taxon>
        <taxon>Scleractinia</taxon>
        <taxon>Astrocoeniina</taxon>
        <taxon>Pocilloporidae</taxon>
        <taxon>Stylophora</taxon>
    </lineage>
</organism>
<dbReference type="PROSITE" id="PS50994">
    <property type="entry name" value="INTEGRASE"/>
    <property type="match status" value="1"/>
</dbReference>
<feature type="region of interest" description="Disordered" evidence="3">
    <location>
        <begin position="1299"/>
        <end position="1323"/>
    </location>
</feature>
<dbReference type="GO" id="GO:0003676">
    <property type="term" value="F:nucleic acid binding"/>
    <property type="evidence" value="ECO:0007669"/>
    <property type="project" value="InterPro"/>
</dbReference>
<dbReference type="InterPro" id="IPR021109">
    <property type="entry name" value="Peptidase_aspartic_dom_sf"/>
</dbReference>
<dbReference type="Gene3D" id="2.40.70.10">
    <property type="entry name" value="Acid Proteases"/>
    <property type="match status" value="1"/>
</dbReference>
<keyword evidence="6" id="KW-1185">Reference proteome</keyword>
<gene>
    <name evidence="5" type="primary">Tf2-9</name>
    <name evidence="5" type="ORF">AWC38_SpisGene12623</name>
</gene>
<dbReference type="Pfam" id="PF17919">
    <property type="entry name" value="RT_RNaseH_2"/>
    <property type="match status" value="1"/>
</dbReference>
<dbReference type="FunFam" id="1.10.340.70:FF:000004">
    <property type="entry name" value="Retrovirus-related Pol polyprotein from transposon 297-like Protein"/>
    <property type="match status" value="1"/>
</dbReference>
<dbReference type="PANTHER" id="PTHR37984:SF9">
    <property type="entry name" value="INTEGRASE CATALYTIC DOMAIN-CONTAINING PROTEIN"/>
    <property type="match status" value="1"/>
</dbReference>
<dbReference type="InterPro" id="IPR043128">
    <property type="entry name" value="Rev_trsase/Diguanyl_cyclase"/>
</dbReference>
<dbReference type="InterPro" id="IPR041588">
    <property type="entry name" value="Integrase_H2C2"/>
</dbReference>
<keyword evidence="2" id="KW-0175">Coiled coil</keyword>
<evidence type="ECO:0000313" key="6">
    <source>
        <dbReference type="Proteomes" id="UP000225706"/>
    </source>
</evidence>
<dbReference type="OrthoDB" id="5965280at2759"/>
<dbReference type="Gene3D" id="2.130.10.10">
    <property type="entry name" value="YVTN repeat-like/Quinoprotein amine dehydrogenase"/>
    <property type="match status" value="1"/>
</dbReference>
<evidence type="ECO:0000313" key="5">
    <source>
        <dbReference type="EMBL" id="PFX22853.1"/>
    </source>
</evidence>
<dbReference type="Gene3D" id="3.10.10.10">
    <property type="entry name" value="HIV Type 1 Reverse Transcriptase, subunit A, domain 1"/>
    <property type="match status" value="1"/>
</dbReference>